<dbReference type="EMBL" id="BMAT01008184">
    <property type="protein sequence ID" value="GFR79784.1"/>
    <property type="molecule type" value="Genomic_DNA"/>
</dbReference>
<dbReference type="Pfam" id="PF05731">
    <property type="entry name" value="TROVE"/>
    <property type="match status" value="1"/>
</dbReference>
<keyword evidence="3" id="KW-0479">Metal-binding</keyword>
<dbReference type="GO" id="GO:0005737">
    <property type="term" value="C:cytoplasm"/>
    <property type="evidence" value="ECO:0007669"/>
    <property type="project" value="UniProtKB-SubCell"/>
</dbReference>
<name>A0AAV4G2Q4_9GAST</name>
<dbReference type="InterPro" id="IPR040322">
    <property type="entry name" value="TROVE2"/>
</dbReference>
<dbReference type="PANTHER" id="PTHR14202:SF0">
    <property type="entry name" value="RNA-BINDING PROTEIN RO60"/>
    <property type="match status" value="1"/>
</dbReference>
<dbReference type="PANTHER" id="PTHR14202">
    <property type="entry name" value="60 KDA RIBONUCLEOPROTEIN SSA/RO"/>
    <property type="match status" value="1"/>
</dbReference>
<dbReference type="GO" id="GO:0046872">
    <property type="term" value="F:metal ion binding"/>
    <property type="evidence" value="ECO:0007669"/>
    <property type="project" value="UniProtKB-KW"/>
</dbReference>
<keyword evidence="2" id="KW-0963">Cytoplasm</keyword>
<sequence>MTEVSPSNLDLLARLVCTGSENGCYNALEKPDVSEEKTPCLASFVTKESGLVAVRRLRRVFNHRSFISKEPLLYCLARIIRGTLVKDSHKEDEVREDAYTLAQDICETADDLFTFVDLHKKVAEPHKGWGRGMRNLVHRWYESKSPQALANHVTRVKSGRGWTHRDVIRQCHILPGKSKAASLVVHYLVNGKKEIEKHEETSEDSEMAEVLSLLRAVEALNASSPQEKELVRALIERHKLLYRQIPSKMFQLYETYEALLCHMPTEDLFRCVPKMASIGMLDRTKEQSKLVIDHINNTQAVKDQK</sequence>
<evidence type="ECO:0000313" key="6">
    <source>
        <dbReference type="Proteomes" id="UP000762676"/>
    </source>
</evidence>
<feature type="domain" description="TROVE" evidence="4">
    <location>
        <begin position="1"/>
        <end position="305"/>
    </location>
</feature>
<comment type="caution">
    <text evidence="5">The sequence shown here is derived from an EMBL/GenBank/DDBJ whole genome shotgun (WGS) entry which is preliminary data.</text>
</comment>
<dbReference type="PROSITE" id="PS50988">
    <property type="entry name" value="TROVE"/>
    <property type="match status" value="1"/>
</dbReference>
<organism evidence="5 6">
    <name type="scientific">Elysia marginata</name>
    <dbReference type="NCBI Taxonomy" id="1093978"/>
    <lineage>
        <taxon>Eukaryota</taxon>
        <taxon>Metazoa</taxon>
        <taxon>Spiralia</taxon>
        <taxon>Lophotrochozoa</taxon>
        <taxon>Mollusca</taxon>
        <taxon>Gastropoda</taxon>
        <taxon>Heterobranchia</taxon>
        <taxon>Euthyneura</taxon>
        <taxon>Panpulmonata</taxon>
        <taxon>Sacoglossa</taxon>
        <taxon>Placobranchoidea</taxon>
        <taxon>Plakobranchidae</taxon>
        <taxon>Elysia</taxon>
    </lineage>
</organism>
<evidence type="ECO:0000256" key="1">
    <source>
        <dbReference type="ARBA" id="ARBA00004496"/>
    </source>
</evidence>
<evidence type="ECO:0000256" key="3">
    <source>
        <dbReference type="ARBA" id="ARBA00022723"/>
    </source>
</evidence>
<evidence type="ECO:0000313" key="5">
    <source>
        <dbReference type="EMBL" id="GFR79784.1"/>
    </source>
</evidence>
<protein>
    <submittedName>
        <fullName evidence="5">60 kDa SS-A/Ro ribonucleoprotein</fullName>
    </submittedName>
</protein>
<evidence type="ECO:0000259" key="4">
    <source>
        <dbReference type="PROSITE" id="PS50988"/>
    </source>
</evidence>
<accession>A0AAV4G2Q4</accession>
<dbReference type="SUPFAM" id="SSF140864">
    <property type="entry name" value="TROVE domain-like"/>
    <property type="match status" value="1"/>
</dbReference>
<proteinExistence type="predicted"/>
<dbReference type="AlphaFoldDB" id="A0AAV4G2Q4"/>
<keyword evidence="5" id="KW-0687">Ribonucleoprotein</keyword>
<dbReference type="GO" id="GO:0003723">
    <property type="term" value="F:RNA binding"/>
    <property type="evidence" value="ECO:0007669"/>
    <property type="project" value="InterPro"/>
</dbReference>
<dbReference type="Proteomes" id="UP000762676">
    <property type="component" value="Unassembled WGS sequence"/>
</dbReference>
<keyword evidence="6" id="KW-1185">Reference proteome</keyword>
<dbReference type="InterPro" id="IPR037214">
    <property type="entry name" value="TROVE_dom_sf"/>
</dbReference>
<comment type="subcellular location">
    <subcellularLocation>
        <location evidence="1">Cytoplasm</location>
    </subcellularLocation>
</comment>
<gene>
    <name evidence="5" type="ORF">ElyMa_004029900</name>
</gene>
<dbReference type="InterPro" id="IPR008858">
    <property type="entry name" value="TROVE_dom"/>
</dbReference>
<reference evidence="5 6" key="1">
    <citation type="journal article" date="2021" name="Elife">
        <title>Chloroplast acquisition without the gene transfer in kleptoplastic sea slugs, Plakobranchus ocellatus.</title>
        <authorList>
            <person name="Maeda T."/>
            <person name="Takahashi S."/>
            <person name="Yoshida T."/>
            <person name="Shimamura S."/>
            <person name="Takaki Y."/>
            <person name="Nagai Y."/>
            <person name="Toyoda A."/>
            <person name="Suzuki Y."/>
            <person name="Arimoto A."/>
            <person name="Ishii H."/>
            <person name="Satoh N."/>
            <person name="Nishiyama T."/>
            <person name="Hasebe M."/>
            <person name="Maruyama T."/>
            <person name="Minagawa J."/>
            <person name="Obokata J."/>
            <person name="Shigenobu S."/>
        </authorList>
    </citation>
    <scope>NUCLEOTIDE SEQUENCE [LARGE SCALE GENOMIC DNA]</scope>
</reference>
<evidence type="ECO:0000256" key="2">
    <source>
        <dbReference type="ARBA" id="ARBA00022490"/>
    </source>
</evidence>
<dbReference type="GO" id="GO:1990904">
    <property type="term" value="C:ribonucleoprotein complex"/>
    <property type="evidence" value="ECO:0007669"/>
    <property type="project" value="UniProtKB-KW"/>
</dbReference>